<gene>
    <name evidence="4" type="ORF">FGS76_10330</name>
</gene>
<dbReference type="SUPFAM" id="SSF53098">
    <property type="entry name" value="Ribonuclease H-like"/>
    <property type="match status" value="1"/>
</dbReference>
<evidence type="ECO:0000259" key="3">
    <source>
        <dbReference type="SMART" id="SM00479"/>
    </source>
</evidence>
<dbReference type="SMART" id="SM00479">
    <property type="entry name" value="EXOIII"/>
    <property type="match status" value="1"/>
</dbReference>
<dbReference type="Pfam" id="PF00929">
    <property type="entry name" value="RNase_T"/>
    <property type="match status" value="1"/>
</dbReference>
<evidence type="ECO:0000313" key="5">
    <source>
        <dbReference type="Proteomes" id="UP000739180"/>
    </source>
</evidence>
<proteinExistence type="predicted"/>
<protein>
    <submittedName>
        <fullName evidence="4">3'-5' exonuclease</fullName>
    </submittedName>
</protein>
<dbReference type="Gene3D" id="3.30.420.10">
    <property type="entry name" value="Ribonuclease H-like superfamily/Ribonuclease H"/>
    <property type="match status" value="1"/>
</dbReference>
<dbReference type="CDD" id="cd06127">
    <property type="entry name" value="DEDDh"/>
    <property type="match status" value="1"/>
</dbReference>
<name>A0ABY2XM86_9GAMM</name>
<accession>A0ABY2XM86</accession>
<reference evidence="4 5" key="1">
    <citation type="submission" date="2019-05" db="EMBL/GenBank/DDBJ databases">
        <title>Genome of Alcanivorax gelatiniphagus, an oil degrading marine bacteria.</title>
        <authorList>
            <person name="Kwon K.K."/>
        </authorList>
    </citation>
    <scope>NUCLEOTIDE SEQUENCE [LARGE SCALE GENOMIC DNA]</scope>
    <source>
        <strain evidence="4 5">MEBiC 08158</strain>
    </source>
</reference>
<dbReference type="InterPro" id="IPR036397">
    <property type="entry name" value="RNaseH_sf"/>
</dbReference>
<comment type="caution">
    <text evidence="4">The sequence shown here is derived from an EMBL/GenBank/DDBJ whole genome shotgun (WGS) entry which is preliminary data.</text>
</comment>
<organism evidence="4 5">
    <name type="scientific">Alloalcanivorax gelatiniphagus</name>
    <dbReference type="NCBI Taxonomy" id="1194167"/>
    <lineage>
        <taxon>Bacteria</taxon>
        <taxon>Pseudomonadati</taxon>
        <taxon>Pseudomonadota</taxon>
        <taxon>Gammaproteobacteria</taxon>
        <taxon>Oceanospirillales</taxon>
        <taxon>Alcanivoracaceae</taxon>
        <taxon>Alloalcanivorax</taxon>
    </lineage>
</organism>
<sequence>MAVLKRLVQKRRHGNGPYGHLFQAPDGHELMALDCETTGLDPRRAELVSVAAVPIRGGRVCAGAALELHLAAPASLDGESICIHRLRGVDLAQGIQVREALEKLLAFIGNRPLVGWCVDFDLAVINRYLRPALGFELPNPVVELSALFRKREHYRSPNGLPDLRFEQVAGKLGVPVIGRHTARGDATTAALMYLKLNPMAATGQGDL</sequence>
<dbReference type="Proteomes" id="UP000739180">
    <property type="component" value="Unassembled WGS sequence"/>
</dbReference>
<keyword evidence="2 4" id="KW-0378">Hydrolase</keyword>
<dbReference type="InterPro" id="IPR013520">
    <property type="entry name" value="Ribonucl_H"/>
</dbReference>
<dbReference type="GO" id="GO:0004527">
    <property type="term" value="F:exonuclease activity"/>
    <property type="evidence" value="ECO:0007669"/>
    <property type="project" value="UniProtKB-KW"/>
</dbReference>
<evidence type="ECO:0000313" key="4">
    <source>
        <dbReference type="EMBL" id="TMW12487.1"/>
    </source>
</evidence>
<dbReference type="NCBIfam" id="NF006601">
    <property type="entry name" value="PRK09145.1"/>
    <property type="match status" value="1"/>
</dbReference>
<evidence type="ECO:0000256" key="1">
    <source>
        <dbReference type="ARBA" id="ARBA00022722"/>
    </source>
</evidence>
<feature type="domain" description="Exonuclease" evidence="3">
    <location>
        <begin position="29"/>
        <end position="202"/>
    </location>
</feature>
<keyword evidence="5" id="KW-1185">Reference proteome</keyword>
<keyword evidence="1" id="KW-0540">Nuclease</keyword>
<dbReference type="InterPro" id="IPR012337">
    <property type="entry name" value="RNaseH-like_sf"/>
</dbReference>
<keyword evidence="2 4" id="KW-0269">Exonuclease</keyword>
<dbReference type="EMBL" id="VCQT01000033">
    <property type="protein sequence ID" value="TMW12487.1"/>
    <property type="molecule type" value="Genomic_DNA"/>
</dbReference>
<evidence type="ECO:0000256" key="2">
    <source>
        <dbReference type="ARBA" id="ARBA00022839"/>
    </source>
</evidence>